<name>C1LE94_SCHJA</name>
<proteinExistence type="evidence at transcript level"/>
<reference evidence="1" key="1">
    <citation type="journal article" date="2009" name="Nature">
        <title>The Schistosoma japonicum genome reveals features of host-parasite interplay.</title>
        <authorList>
            <person name="Liu F."/>
            <person name="Zhou Y."/>
            <person name="Wang Z.Q."/>
            <person name="Lu G."/>
            <person name="Zheng H."/>
            <person name="Brindley P.J."/>
            <person name="McManus D.P."/>
            <person name="Blair D."/>
            <person name="Zhang Q.H."/>
            <person name="Zhong Y."/>
            <person name="Wang S."/>
            <person name="Han Z.G."/>
            <person name="Chen Z."/>
        </authorList>
    </citation>
    <scope>NUCLEOTIDE SEQUENCE</scope>
    <source>
        <strain evidence="1">Anhui</strain>
    </source>
</reference>
<organism evidence="1">
    <name type="scientific">Schistosoma japonicum</name>
    <name type="common">Blood fluke</name>
    <dbReference type="NCBI Taxonomy" id="6182"/>
    <lineage>
        <taxon>Eukaryota</taxon>
        <taxon>Metazoa</taxon>
        <taxon>Spiralia</taxon>
        <taxon>Lophotrochozoa</taxon>
        <taxon>Platyhelminthes</taxon>
        <taxon>Trematoda</taxon>
        <taxon>Digenea</taxon>
        <taxon>Strigeidida</taxon>
        <taxon>Schistosomatoidea</taxon>
        <taxon>Schistosomatidae</taxon>
        <taxon>Schistosoma</taxon>
    </lineage>
</organism>
<dbReference type="AlphaFoldDB" id="C1LE94"/>
<protein>
    <submittedName>
        <fullName evidence="1">Hypotheticial protein</fullName>
    </submittedName>
</protein>
<evidence type="ECO:0000313" key="1">
    <source>
        <dbReference type="EMBL" id="CAX73022.1"/>
    </source>
</evidence>
<dbReference type="EMBL" id="FN317291">
    <property type="protein sequence ID" value="CAX73022.1"/>
    <property type="molecule type" value="mRNA"/>
</dbReference>
<accession>C1LE94</accession>
<reference evidence="1" key="2">
    <citation type="submission" date="2009-03" db="EMBL/GenBank/DDBJ databases">
        <authorList>
            <person name="Gang L."/>
        </authorList>
    </citation>
    <scope>NUCLEOTIDE SEQUENCE</scope>
    <source>
        <strain evidence="1">Anhui</strain>
    </source>
</reference>
<sequence length="49" mass="5676">MPCYPPDRWIDYAPLGVQQQTGSKFSISNYLCSVVFYSYIIVRAIKDLQ</sequence>